<proteinExistence type="predicted"/>
<keyword evidence="4" id="KW-1185">Reference proteome</keyword>
<dbReference type="SMART" id="SM00972">
    <property type="entry name" value="SCPU"/>
    <property type="match status" value="1"/>
</dbReference>
<evidence type="ECO:0000259" key="2">
    <source>
        <dbReference type="Pfam" id="PF05229"/>
    </source>
</evidence>
<sequence length="191" mass="19461">MTKTLLAVGCLAGVFCCYSARAAEATGTINATLTLTNGCLINGDPATTNANFGNLDFGTHAATFDTLEATMSGAIGDGIRVRCSDGPSSYIVQITGSSNPAPSNTPYGTVTANAHYMTLTTDPTQAVAYTLYNDAGFTSAIANGTNLTAAATSDPVNGEIYPIYGRITGGGNSTNIPAGTYADVINVQVTY</sequence>
<feature type="chain" id="PRO_5004790196" evidence="1">
    <location>
        <begin position="23"/>
        <end position="191"/>
    </location>
</feature>
<dbReference type="Proteomes" id="UP000019028">
    <property type="component" value="Chromosome"/>
</dbReference>
<evidence type="ECO:0000313" key="4">
    <source>
        <dbReference type="Proteomes" id="UP000019028"/>
    </source>
</evidence>
<keyword evidence="1" id="KW-0732">Signal</keyword>
<reference evidence="3 4" key="1">
    <citation type="journal article" date="2014" name="Genome Biol. Evol.">
        <title>Genome degeneration and adaptation in a nascent stage of symbiosis.</title>
        <authorList>
            <person name="Oakeson K.F."/>
            <person name="Gil R."/>
            <person name="Clayton A.L."/>
            <person name="Dunn D.M."/>
            <person name="von Niederhausern A.C."/>
            <person name="Hamil C."/>
            <person name="Aoyagi A."/>
            <person name="Duval B."/>
            <person name="Baca A."/>
            <person name="Silva F.J."/>
            <person name="Vallier A."/>
            <person name="Jackson D.G."/>
            <person name="Latorre A."/>
            <person name="Weiss R.B."/>
            <person name="Heddi A."/>
            <person name="Moya A."/>
            <person name="Dale C."/>
        </authorList>
    </citation>
    <scope>NUCLEOTIDE SEQUENCE [LARGE SCALE GENOMIC DNA]</scope>
    <source>
        <strain evidence="3 4">HS1</strain>
    </source>
</reference>
<dbReference type="InterPro" id="IPR007893">
    <property type="entry name" value="Spore_coat_U/FanG"/>
</dbReference>
<protein>
    <submittedName>
        <fullName evidence="3">Type I pili (Chaperone-usher pili assembly system)</fullName>
    </submittedName>
</protein>
<dbReference type="PANTHER" id="PTHR37089">
    <property type="entry name" value="PROTEIN U-RELATED"/>
    <property type="match status" value="1"/>
</dbReference>
<dbReference type="PATRIC" id="fig|1239307.3.peg.2547"/>
<dbReference type="OrthoDB" id="129846at2"/>
<name>W0HYP9_9GAMM</name>
<organism evidence="3 4">
    <name type="scientific">Sodalis praecaptivus</name>
    <dbReference type="NCBI Taxonomy" id="1239307"/>
    <lineage>
        <taxon>Bacteria</taxon>
        <taxon>Pseudomonadati</taxon>
        <taxon>Pseudomonadota</taxon>
        <taxon>Gammaproteobacteria</taxon>
        <taxon>Enterobacterales</taxon>
        <taxon>Bruguierivoracaceae</taxon>
        <taxon>Sodalis</taxon>
    </lineage>
</organism>
<evidence type="ECO:0000256" key="1">
    <source>
        <dbReference type="SAM" id="SignalP"/>
    </source>
</evidence>
<dbReference type="EMBL" id="CP006569">
    <property type="protein sequence ID" value="AHF77345.1"/>
    <property type="molecule type" value="Genomic_DNA"/>
</dbReference>
<feature type="domain" description="Spore coat protein U/FanG" evidence="2">
    <location>
        <begin position="26"/>
        <end position="187"/>
    </location>
</feature>
<dbReference type="RefSeq" id="WP_025422482.1">
    <property type="nucleotide sequence ID" value="NZ_CP006569.1"/>
</dbReference>
<feature type="signal peptide" evidence="1">
    <location>
        <begin position="1"/>
        <end position="22"/>
    </location>
</feature>
<gene>
    <name evidence="3" type="ORF">Sant_2300</name>
</gene>
<dbReference type="KEGG" id="sod:Sant_2300"/>
<dbReference type="Pfam" id="PF05229">
    <property type="entry name" value="SCPU"/>
    <property type="match status" value="1"/>
</dbReference>
<dbReference type="InterPro" id="IPR053167">
    <property type="entry name" value="Spore_coat_component"/>
</dbReference>
<evidence type="ECO:0000313" key="3">
    <source>
        <dbReference type="EMBL" id="AHF77345.1"/>
    </source>
</evidence>
<accession>W0HYP9</accession>
<dbReference type="AlphaFoldDB" id="W0HYP9"/>
<dbReference type="HOGENOM" id="CLU_103262_0_0_6"/>